<dbReference type="InterPro" id="IPR036388">
    <property type="entry name" value="WH-like_DNA-bd_sf"/>
</dbReference>
<sequence>MCVDAECIESRGVDNTTTLLGLLGTGASYGYDLKNRYDRWFGLKKPLAFGQVYTTLTRLMRNGWIVAVGAEAGAGPDRKRYGITPAGRTRVLEWIFTPEVPSETLQSDLFAKTIIALLLGDDAGRLLDLQRTRHMARMRELTNEKRGAGLAVVLACDHALFHIEADLRWIDLTVARLSQLRAEVKK</sequence>
<dbReference type="HOGENOM" id="CLU_089258_0_1_11"/>
<dbReference type="Pfam" id="PF03551">
    <property type="entry name" value="PadR"/>
    <property type="match status" value="1"/>
</dbReference>
<name>A4X4L0_SALTO</name>
<dbReference type="Gene3D" id="1.10.10.10">
    <property type="entry name" value="Winged helix-like DNA-binding domain superfamily/Winged helix DNA-binding domain"/>
    <property type="match status" value="1"/>
</dbReference>
<feature type="domain" description="Transcription regulator PadR N-terminal" evidence="1">
    <location>
        <begin position="19"/>
        <end position="90"/>
    </location>
</feature>
<dbReference type="Proteomes" id="UP000000235">
    <property type="component" value="Chromosome"/>
</dbReference>
<dbReference type="PANTHER" id="PTHR43252:SF6">
    <property type="entry name" value="NEGATIVE TRANSCRIPTION REGULATOR PADR"/>
    <property type="match status" value="1"/>
</dbReference>
<evidence type="ECO:0000313" key="3">
    <source>
        <dbReference type="Proteomes" id="UP000000235"/>
    </source>
</evidence>
<protein>
    <submittedName>
        <fullName evidence="2">Transcriptional regulator, PadR family</fullName>
    </submittedName>
</protein>
<dbReference type="InterPro" id="IPR036390">
    <property type="entry name" value="WH_DNA-bd_sf"/>
</dbReference>
<dbReference type="EMBL" id="CP000667">
    <property type="protein sequence ID" value="ABP53810.1"/>
    <property type="molecule type" value="Genomic_DNA"/>
</dbReference>
<dbReference type="InterPro" id="IPR005149">
    <property type="entry name" value="Tscrpt_reg_PadR_N"/>
</dbReference>
<evidence type="ECO:0000259" key="1">
    <source>
        <dbReference type="Pfam" id="PF03551"/>
    </source>
</evidence>
<reference evidence="3" key="1">
    <citation type="journal article" date="2007" name="Proc. Natl. Acad. Sci. U.S.A.">
        <title>Genome sequencing reveals complex secondary metabolome in the marine actinomycete Salinispora tropica.</title>
        <authorList>
            <person name="Udwary D.W."/>
            <person name="Zeigler L."/>
            <person name="Asolkar R.N."/>
            <person name="Singan V."/>
            <person name="Lapidus A."/>
            <person name="Fenical W."/>
            <person name="Jensen P.R."/>
            <person name="Moore B.S."/>
        </authorList>
    </citation>
    <scope>NUCLEOTIDE SEQUENCE [LARGE SCALE GENOMIC DNA]</scope>
    <source>
        <strain evidence="3">ATCC BAA-916 / DSM 44818 / CNB-440</strain>
    </source>
</reference>
<dbReference type="AlphaFoldDB" id="A4X4L0"/>
<dbReference type="PANTHER" id="PTHR43252">
    <property type="entry name" value="TRANSCRIPTIONAL REGULATOR YQJI"/>
    <property type="match status" value="1"/>
</dbReference>
<keyword evidence="3" id="KW-1185">Reference proteome</keyword>
<gene>
    <name evidence="2" type="ordered locus">Strop_1343</name>
</gene>
<dbReference type="SUPFAM" id="SSF46785">
    <property type="entry name" value="Winged helix' DNA-binding domain"/>
    <property type="match status" value="1"/>
</dbReference>
<proteinExistence type="predicted"/>
<dbReference type="KEGG" id="stp:Strop_1343"/>
<accession>A4X4L0</accession>
<dbReference type="STRING" id="369723.Strop_1343"/>
<organism evidence="2 3">
    <name type="scientific">Salinispora tropica (strain ATCC BAA-916 / DSM 44818 / JCM 13857 / NBRC 105044 / CNB-440)</name>
    <dbReference type="NCBI Taxonomy" id="369723"/>
    <lineage>
        <taxon>Bacteria</taxon>
        <taxon>Bacillati</taxon>
        <taxon>Actinomycetota</taxon>
        <taxon>Actinomycetes</taxon>
        <taxon>Micromonosporales</taxon>
        <taxon>Micromonosporaceae</taxon>
        <taxon>Salinispora</taxon>
    </lineage>
</organism>
<dbReference type="eggNOG" id="COG1695">
    <property type="taxonomic scope" value="Bacteria"/>
</dbReference>
<evidence type="ECO:0000313" key="2">
    <source>
        <dbReference type="EMBL" id="ABP53810.1"/>
    </source>
</evidence>